<evidence type="ECO:0000256" key="9">
    <source>
        <dbReference type="SAM" id="Phobius"/>
    </source>
</evidence>
<keyword evidence="4 9" id="KW-0812">Transmembrane</keyword>
<dbReference type="GO" id="GO:0005886">
    <property type="term" value="C:plasma membrane"/>
    <property type="evidence" value="ECO:0007669"/>
    <property type="project" value="TreeGrafter"/>
</dbReference>
<dbReference type="GO" id="GO:0006686">
    <property type="term" value="P:sphingomyelin biosynthetic process"/>
    <property type="evidence" value="ECO:0007669"/>
    <property type="project" value="TreeGrafter"/>
</dbReference>
<dbReference type="GO" id="GO:0046513">
    <property type="term" value="P:ceramide biosynthetic process"/>
    <property type="evidence" value="ECO:0007669"/>
    <property type="project" value="TreeGrafter"/>
</dbReference>
<feature type="domain" description="Sphingomyelin synthase-like" evidence="10">
    <location>
        <begin position="222"/>
        <end position="294"/>
    </location>
</feature>
<feature type="transmembrane region" description="Helical" evidence="9">
    <location>
        <begin position="126"/>
        <end position="148"/>
    </location>
</feature>
<dbReference type="GO" id="GO:0033188">
    <property type="term" value="F:sphingomyelin synthase activity"/>
    <property type="evidence" value="ECO:0007669"/>
    <property type="project" value="TreeGrafter"/>
</dbReference>
<dbReference type="OrthoDB" id="422827at2759"/>
<feature type="transmembrane region" description="Helical" evidence="9">
    <location>
        <begin position="80"/>
        <end position="100"/>
    </location>
</feature>
<evidence type="ECO:0000259" key="10">
    <source>
        <dbReference type="Pfam" id="PF14360"/>
    </source>
</evidence>
<comment type="subcellular location">
    <subcellularLocation>
        <location evidence="1">Membrane</location>
        <topology evidence="1">Multi-pass membrane protein</topology>
    </subcellularLocation>
</comment>
<keyword evidence="6 9" id="KW-1133">Transmembrane helix</keyword>
<evidence type="ECO:0000313" key="11">
    <source>
        <dbReference type="EMBL" id="CAD7086440.1"/>
    </source>
</evidence>
<organism evidence="11 12">
    <name type="scientific">Hermetia illucens</name>
    <name type="common">Black soldier fly</name>
    <dbReference type="NCBI Taxonomy" id="343691"/>
    <lineage>
        <taxon>Eukaryota</taxon>
        <taxon>Metazoa</taxon>
        <taxon>Ecdysozoa</taxon>
        <taxon>Arthropoda</taxon>
        <taxon>Hexapoda</taxon>
        <taxon>Insecta</taxon>
        <taxon>Pterygota</taxon>
        <taxon>Neoptera</taxon>
        <taxon>Endopterygota</taxon>
        <taxon>Diptera</taxon>
        <taxon>Brachycera</taxon>
        <taxon>Stratiomyomorpha</taxon>
        <taxon>Stratiomyidae</taxon>
        <taxon>Hermetiinae</taxon>
        <taxon>Hermetia</taxon>
    </lineage>
</organism>
<dbReference type="OMA" id="HWPLRCP"/>
<keyword evidence="3" id="KW-0808">Transferase</keyword>
<gene>
    <name evidence="11" type="ORF">HERILL_LOCUS9212</name>
</gene>
<keyword evidence="5" id="KW-0746">Sphingolipid metabolism</keyword>
<evidence type="ECO:0000313" key="12">
    <source>
        <dbReference type="Proteomes" id="UP000594454"/>
    </source>
</evidence>
<dbReference type="GO" id="GO:0047493">
    <property type="term" value="F:ceramide cholinephosphotransferase activity"/>
    <property type="evidence" value="ECO:0007669"/>
    <property type="project" value="TreeGrafter"/>
</dbReference>
<dbReference type="Proteomes" id="UP000594454">
    <property type="component" value="Chromosome 3"/>
</dbReference>
<dbReference type="PANTHER" id="PTHR21290">
    <property type="entry name" value="SPHINGOMYELIN SYNTHETASE"/>
    <property type="match status" value="1"/>
</dbReference>
<dbReference type="InParanoid" id="A0A7R8UTP3"/>
<evidence type="ECO:0000256" key="5">
    <source>
        <dbReference type="ARBA" id="ARBA00022919"/>
    </source>
</evidence>
<evidence type="ECO:0000256" key="2">
    <source>
        <dbReference type="ARBA" id="ARBA00005441"/>
    </source>
</evidence>
<feature type="transmembrane region" description="Helical" evidence="9">
    <location>
        <begin position="226"/>
        <end position="244"/>
    </location>
</feature>
<protein>
    <recommendedName>
        <fullName evidence="10">Sphingomyelin synthase-like domain-containing protein</fullName>
    </recommendedName>
</protein>
<keyword evidence="8 9" id="KW-0472">Membrane</keyword>
<dbReference type="EMBL" id="LR899011">
    <property type="protein sequence ID" value="CAD7086440.1"/>
    <property type="molecule type" value="Genomic_DNA"/>
</dbReference>
<dbReference type="PANTHER" id="PTHR21290:SF27">
    <property type="entry name" value="PHOSPHATIDYLCHOLINE:CERAMIDE CHOLINEPHOSPHOTRANSFERASE 1"/>
    <property type="match status" value="1"/>
</dbReference>
<evidence type="ECO:0000256" key="4">
    <source>
        <dbReference type="ARBA" id="ARBA00022692"/>
    </source>
</evidence>
<reference evidence="11 12" key="1">
    <citation type="submission" date="2020-11" db="EMBL/GenBank/DDBJ databases">
        <authorList>
            <person name="Wallbank WR R."/>
            <person name="Pardo Diaz C."/>
            <person name="Kozak K."/>
            <person name="Martin S."/>
            <person name="Jiggins C."/>
            <person name="Moest M."/>
            <person name="Warren A I."/>
            <person name="Generalovic N T."/>
            <person name="Byers J.R.P. K."/>
            <person name="Montejo-Kovacevich G."/>
            <person name="Yen C E."/>
        </authorList>
    </citation>
    <scope>NUCLEOTIDE SEQUENCE [LARGE SCALE GENOMIC DNA]</scope>
</reference>
<dbReference type="GO" id="GO:0005789">
    <property type="term" value="C:endoplasmic reticulum membrane"/>
    <property type="evidence" value="ECO:0007669"/>
    <property type="project" value="TreeGrafter"/>
</dbReference>
<feature type="transmembrane region" description="Helical" evidence="9">
    <location>
        <begin position="160"/>
        <end position="181"/>
    </location>
</feature>
<feature type="transmembrane region" description="Helical" evidence="9">
    <location>
        <begin position="251"/>
        <end position="274"/>
    </location>
</feature>
<evidence type="ECO:0000256" key="8">
    <source>
        <dbReference type="ARBA" id="ARBA00023136"/>
    </source>
</evidence>
<dbReference type="AlphaFoldDB" id="A0A7R8UTP3"/>
<evidence type="ECO:0000256" key="7">
    <source>
        <dbReference type="ARBA" id="ARBA00023098"/>
    </source>
</evidence>
<evidence type="ECO:0000256" key="3">
    <source>
        <dbReference type="ARBA" id="ARBA00022679"/>
    </source>
</evidence>
<keyword evidence="12" id="KW-1185">Reference proteome</keyword>
<accession>A0A7R8UTP3</accession>
<dbReference type="Pfam" id="PF14360">
    <property type="entry name" value="PAP2_C"/>
    <property type="match status" value="1"/>
</dbReference>
<feature type="transmembrane region" description="Helical" evidence="9">
    <location>
        <begin position="280"/>
        <end position="302"/>
    </location>
</feature>
<sequence length="371" mass="43450">MAPGKRLQKELLNVFNYRTCFNCTSAHRRQEYEEVPEENYNLPYHQTNNVVPGEAVTVKIDVPVPLREEPKFPKEKWKTFVSFLILAANFILATVSLSLVHERLPDREVYHPLPDIVLDNITPQEWALNVSEVLIMIVVNSCILLIIFHKHRFIVMRRVFLIMAVLYFMRSITMYVTVLPVSSTTYYCSPKANSTTPLVIAKRVFQLISGFGLSINGKHTYCGDSIYSGHTVMLVLGYLVIAEYSPRRFYLLHWTAWATALAGVIFVLIAHGHYTIDVIIAYYVTTRLFWTYHTLANNHFLLKKRRTLREWPLLMCSTIVQSGSNNYIGREWWYTYFKYFEKNVRGPVPRQYEWPLPWPRQFHSKLPNRES</sequence>
<keyword evidence="7" id="KW-0443">Lipid metabolism</keyword>
<name>A0A7R8UTP3_HERIL</name>
<dbReference type="GO" id="GO:0000139">
    <property type="term" value="C:Golgi membrane"/>
    <property type="evidence" value="ECO:0007669"/>
    <property type="project" value="TreeGrafter"/>
</dbReference>
<proteinExistence type="inferred from homology"/>
<dbReference type="InterPro" id="IPR045221">
    <property type="entry name" value="Sphingomyelin_synth-like"/>
</dbReference>
<dbReference type="InterPro" id="IPR025749">
    <property type="entry name" value="Sphingomyelin_synth-like_dom"/>
</dbReference>
<comment type="similarity">
    <text evidence="2">Belongs to the sphingomyelin synthase family.</text>
</comment>
<evidence type="ECO:0000256" key="6">
    <source>
        <dbReference type="ARBA" id="ARBA00022989"/>
    </source>
</evidence>
<evidence type="ECO:0000256" key="1">
    <source>
        <dbReference type="ARBA" id="ARBA00004141"/>
    </source>
</evidence>